<feature type="transmembrane region" description="Helical" evidence="1">
    <location>
        <begin position="12"/>
        <end position="32"/>
    </location>
</feature>
<feature type="domain" description="LysM" evidence="2">
    <location>
        <begin position="47"/>
        <end position="97"/>
    </location>
</feature>
<evidence type="ECO:0000313" key="3">
    <source>
        <dbReference type="EMBL" id="MCG4566006.1"/>
    </source>
</evidence>
<evidence type="ECO:0000313" key="5">
    <source>
        <dbReference type="Proteomes" id="UP000462760"/>
    </source>
</evidence>
<organism evidence="4 5">
    <name type="scientific">Anaerosalibacter bizertensis</name>
    <dbReference type="NCBI Taxonomy" id="932217"/>
    <lineage>
        <taxon>Bacteria</taxon>
        <taxon>Bacillati</taxon>
        <taxon>Bacillota</taxon>
        <taxon>Tissierellia</taxon>
        <taxon>Tissierellales</taxon>
        <taxon>Sporanaerobacteraceae</taxon>
        <taxon>Anaerosalibacter</taxon>
    </lineage>
</organism>
<evidence type="ECO:0000313" key="6">
    <source>
        <dbReference type="Proteomes" id="UP001108123"/>
    </source>
</evidence>
<accession>A0A844FG50</accession>
<evidence type="ECO:0000259" key="2">
    <source>
        <dbReference type="PROSITE" id="PS51782"/>
    </source>
</evidence>
<keyword evidence="1" id="KW-0812">Transmembrane</keyword>
<dbReference type="Proteomes" id="UP000462760">
    <property type="component" value="Unassembled WGS sequence"/>
</dbReference>
<dbReference type="Proteomes" id="UP001108123">
    <property type="component" value="Unassembled WGS sequence"/>
</dbReference>
<dbReference type="SMART" id="SM00257">
    <property type="entry name" value="LysM"/>
    <property type="match status" value="1"/>
</dbReference>
<dbReference type="InterPro" id="IPR018392">
    <property type="entry name" value="LysM"/>
</dbReference>
<evidence type="ECO:0000313" key="4">
    <source>
        <dbReference type="EMBL" id="MSS42935.1"/>
    </source>
</evidence>
<sequence>MRKKVRIVNFKRFLLSIFSILTMIALITAMFLNDGKAYSSVYEEKFNKVKIKEGDTIWEIALENKPEDYDTRKMVLDIIELNNLEKRNIYPGDIIKVPIKNKGD</sequence>
<dbReference type="RefSeq" id="WP_154483596.1">
    <property type="nucleotide sequence ID" value="NZ_JAHLOA010000004.1"/>
</dbReference>
<dbReference type="EMBL" id="VULR01000004">
    <property type="protein sequence ID" value="MSS42935.1"/>
    <property type="molecule type" value="Genomic_DNA"/>
</dbReference>
<dbReference type="CDD" id="cd00118">
    <property type="entry name" value="LysM"/>
    <property type="match status" value="1"/>
</dbReference>
<gene>
    <name evidence="4" type="ORF">FYJ27_04195</name>
    <name evidence="3" type="ORF">L0P62_11150</name>
</gene>
<dbReference type="Pfam" id="PF01476">
    <property type="entry name" value="LysM"/>
    <property type="match status" value="1"/>
</dbReference>
<comment type="caution">
    <text evidence="4">The sequence shown here is derived from an EMBL/GenBank/DDBJ whole genome shotgun (WGS) entry which is preliminary data.</text>
</comment>
<dbReference type="OrthoDB" id="1716479at2"/>
<dbReference type="InterPro" id="IPR036779">
    <property type="entry name" value="LysM_dom_sf"/>
</dbReference>
<dbReference type="PROSITE" id="PS51782">
    <property type="entry name" value="LYSM"/>
    <property type="match status" value="1"/>
</dbReference>
<keyword evidence="1" id="KW-1133">Transmembrane helix</keyword>
<proteinExistence type="predicted"/>
<keyword evidence="6" id="KW-1185">Reference proteome</keyword>
<name>A0A844FG50_9FIRM</name>
<reference evidence="3" key="2">
    <citation type="submission" date="2022-01" db="EMBL/GenBank/DDBJ databases">
        <title>Collection of gut derived symbiotic bacterial strains cultured from healthy donors.</title>
        <authorList>
            <person name="Lin H."/>
            <person name="Kohout C."/>
            <person name="Waligurski E."/>
            <person name="Pamer E.G."/>
        </authorList>
    </citation>
    <scope>NUCLEOTIDE SEQUENCE</scope>
    <source>
        <strain evidence="3">MSK.14.39</strain>
    </source>
</reference>
<evidence type="ECO:0000256" key="1">
    <source>
        <dbReference type="SAM" id="Phobius"/>
    </source>
</evidence>
<dbReference type="Gene3D" id="3.10.350.10">
    <property type="entry name" value="LysM domain"/>
    <property type="match status" value="1"/>
</dbReference>
<dbReference type="AlphaFoldDB" id="A0A844FG50"/>
<dbReference type="EMBL" id="JAKNID010000078">
    <property type="protein sequence ID" value="MCG4566006.1"/>
    <property type="molecule type" value="Genomic_DNA"/>
</dbReference>
<reference evidence="4 5" key="1">
    <citation type="submission" date="2019-08" db="EMBL/GenBank/DDBJ databases">
        <title>In-depth cultivation of the pig gut microbiome towards novel bacterial diversity and tailored functional studies.</title>
        <authorList>
            <person name="Wylensek D."/>
            <person name="Hitch T.C.A."/>
            <person name="Clavel T."/>
        </authorList>
    </citation>
    <scope>NUCLEOTIDE SEQUENCE [LARGE SCALE GENOMIC DNA]</scope>
    <source>
        <strain evidence="4 5">Med78-601-WT-4W-RMD-3</strain>
    </source>
</reference>
<dbReference type="SUPFAM" id="SSF54106">
    <property type="entry name" value="LysM domain"/>
    <property type="match status" value="1"/>
</dbReference>
<keyword evidence="1" id="KW-0472">Membrane</keyword>
<protein>
    <submittedName>
        <fullName evidence="4">LysM peptidoglycan-binding domain-containing protein</fullName>
    </submittedName>
</protein>